<comment type="caution">
    <text evidence="16">The sequence shown here is derived from an EMBL/GenBank/DDBJ whole genome shotgun (WGS) entry which is preliminary data.</text>
</comment>
<comment type="cofactor">
    <cofactor evidence="1">
        <name>Mn(2+)</name>
        <dbReference type="ChEBI" id="CHEBI:29035"/>
    </cofactor>
</comment>
<dbReference type="EC" id="2.7.7.-" evidence="15"/>
<dbReference type="InterPro" id="IPR005290">
    <property type="entry name" value="Ribosomal_uS15_bac-type"/>
</dbReference>
<dbReference type="GO" id="GO:0005737">
    <property type="term" value="C:cytoplasm"/>
    <property type="evidence" value="ECO:0007669"/>
    <property type="project" value="UniProtKB-ARBA"/>
</dbReference>
<dbReference type="PROSITE" id="PS00362">
    <property type="entry name" value="RIBOSOMAL_S15"/>
    <property type="match status" value="1"/>
</dbReference>
<comment type="cofactor">
    <cofactor evidence="2">
        <name>Mg(2+)</name>
        <dbReference type="ChEBI" id="CHEBI:18420"/>
    </cofactor>
</comment>
<dbReference type="AlphaFoldDB" id="A0A9N8ZBP6"/>
<dbReference type="Pfam" id="PF01896">
    <property type="entry name" value="DNA_primase_S"/>
    <property type="match status" value="1"/>
</dbReference>
<dbReference type="SMART" id="SM01387">
    <property type="entry name" value="Ribosomal_S15"/>
    <property type="match status" value="1"/>
</dbReference>
<dbReference type="InterPro" id="IPR009068">
    <property type="entry name" value="uS15_NS1_RNA-bd_sf"/>
</dbReference>
<comment type="similarity">
    <text evidence="4 15">Belongs to the eukaryotic-type primase small subunit family.</text>
</comment>
<keyword evidence="17" id="KW-1185">Reference proteome</keyword>
<evidence type="ECO:0000256" key="7">
    <source>
        <dbReference type="ARBA" id="ARBA00022679"/>
    </source>
</evidence>
<dbReference type="InterPro" id="IPR002755">
    <property type="entry name" value="DNA_primase_S"/>
</dbReference>
<evidence type="ECO:0000256" key="8">
    <source>
        <dbReference type="ARBA" id="ARBA00022695"/>
    </source>
</evidence>
<dbReference type="EMBL" id="CAJVPY010000702">
    <property type="protein sequence ID" value="CAG8487817.1"/>
    <property type="molecule type" value="Genomic_DNA"/>
</dbReference>
<dbReference type="Proteomes" id="UP000789405">
    <property type="component" value="Unassembled WGS sequence"/>
</dbReference>
<evidence type="ECO:0000256" key="14">
    <source>
        <dbReference type="ARBA" id="ARBA00023274"/>
    </source>
</evidence>
<evidence type="ECO:0000313" key="17">
    <source>
        <dbReference type="Proteomes" id="UP000789405"/>
    </source>
</evidence>
<proteinExistence type="inferred from homology"/>
<evidence type="ECO:0000313" key="16">
    <source>
        <dbReference type="EMBL" id="CAG8487817.1"/>
    </source>
</evidence>
<dbReference type="Gene3D" id="1.10.287.10">
    <property type="entry name" value="S15/NS1, RNA-binding"/>
    <property type="match status" value="1"/>
</dbReference>
<dbReference type="Pfam" id="PF00312">
    <property type="entry name" value="Ribosomal_S15"/>
    <property type="match status" value="1"/>
</dbReference>
<keyword evidence="8" id="KW-0548">Nucleotidyltransferase</keyword>
<dbReference type="OrthoDB" id="19606at2759"/>
<evidence type="ECO:0000256" key="9">
    <source>
        <dbReference type="ARBA" id="ARBA00022705"/>
    </source>
</evidence>
<evidence type="ECO:0000256" key="12">
    <source>
        <dbReference type="ARBA" id="ARBA00022980"/>
    </source>
</evidence>
<dbReference type="GO" id="GO:1990904">
    <property type="term" value="C:ribonucleoprotein complex"/>
    <property type="evidence" value="ECO:0007669"/>
    <property type="project" value="UniProtKB-KW"/>
</dbReference>
<dbReference type="FunFam" id="3.90.920.10:FF:000001">
    <property type="entry name" value="DNA primase"/>
    <property type="match status" value="1"/>
</dbReference>
<dbReference type="GO" id="GO:0046872">
    <property type="term" value="F:metal ion binding"/>
    <property type="evidence" value="ECO:0007669"/>
    <property type="project" value="UniProtKB-KW"/>
</dbReference>
<keyword evidence="5 15" id="KW-0240">DNA-directed RNA polymerase</keyword>
<evidence type="ECO:0000256" key="1">
    <source>
        <dbReference type="ARBA" id="ARBA00001936"/>
    </source>
</evidence>
<dbReference type="NCBIfam" id="TIGR00335">
    <property type="entry name" value="primase_sml"/>
    <property type="match status" value="1"/>
</dbReference>
<dbReference type="CDD" id="cd04860">
    <property type="entry name" value="AE_Prim_S"/>
    <property type="match status" value="1"/>
</dbReference>
<evidence type="ECO:0000256" key="3">
    <source>
        <dbReference type="ARBA" id="ARBA00008434"/>
    </source>
</evidence>
<gene>
    <name evidence="16" type="ORF">DERYTH_LOCUS2258</name>
</gene>
<dbReference type="InterPro" id="IPR014052">
    <property type="entry name" value="DNA_primase_ssu_euk/arc"/>
</dbReference>
<dbReference type="InterPro" id="IPR000589">
    <property type="entry name" value="Ribosomal_uS15"/>
</dbReference>
<dbReference type="GO" id="GO:0006412">
    <property type="term" value="P:translation"/>
    <property type="evidence" value="ECO:0007669"/>
    <property type="project" value="InterPro"/>
</dbReference>
<evidence type="ECO:0000256" key="10">
    <source>
        <dbReference type="ARBA" id="ARBA00022723"/>
    </source>
</evidence>
<reference evidence="16" key="1">
    <citation type="submission" date="2021-06" db="EMBL/GenBank/DDBJ databases">
        <authorList>
            <person name="Kallberg Y."/>
            <person name="Tangrot J."/>
            <person name="Rosling A."/>
        </authorList>
    </citation>
    <scope>NUCLEOTIDE SEQUENCE</scope>
    <source>
        <strain evidence="16">MA453B</strain>
    </source>
</reference>
<keyword evidence="7 15" id="KW-0808">Transferase</keyword>
<evidence type="ECO:0000256" key="5">
    <source>
        <dbReference type="ARBA" id="ARBA00022478"/>
    </source>
</evidence>
<dbReference type="SUPFAM" id="SSF47060">
    <property type="entry name" value="S15/NS1 RNA-binding domain"/>
    <property type="match status" value="1"/>
</dbReference>
<comment type="similarity">
    <text evidence="3">Belongs to the universal ribosomal protein uS15 family.</text>
</comment>
<organism evidence="16 17">
    <name type="scientific">Dentiscutata erythropus</name>
    <dbReference type="NCBI Taxonomy" id="1348616"/>
    <lineage>
        <taxon>Eukaryota</taxon>
        <taxon>Fungi</taxon>
        <taxon>Fungi incertae sedis</taxon>
        <taxon>Mucoromycota</taxon>
        <taxon>Glomeromycotina</taxon>
        <taxon>Glomeromycetes</taxon>
        <taxon>Diversisporales</taxon>
        <taxon>Gigasporaceae</taxon>
        <taxon>Dentiscutata</taxon>
    </lineage>
</organism>
<evidence type="ECO:0000256" key="11">
    <source>
        <dbReference type="ARBA" id="ARBA00022833"/>
    </source>
</evidence>
<evidence type="ECO:0000256" key="6">
    <source>
        <dbReference type="ARBA" id="ARBA00022515"/>
    </source>
</evidence>
<keyword evidence="14" id="KW-0687">Ribonucleoprotein</keyword>
<keyword evidence="12" id="KW-0689">Ribosomal protein</keyword>
<name>A0A9N8ZBP6_9GLOM</name>
<evidence type="ECO:0000256" key="15">
    <source>
        <dbReference type="RuleBase" id="RU003514"/>
    </source>
</evidence>
<sequence length="652" mass="75723">MPTFLGHFNICTMDSKEDEAITPELLSFFYSRFFPYKTYVNWLNYGTESNAAFKNRELSFMLPSEAYLRYHSYNGVEDLKAEIMKMCPTKIDIGAIYTAKPRDRKYLRLSAFKPAEKELTFDIDMTDYDDIRTCCSGASICHKCWKFMTVAIKIIDVALREDFGFKHLLWVYSGRRGVHCWVCDESARKLSNETRSAIVSYLSVGGAQVSKKVQLNRALHPFLRRSLEIIENYFEDIVLKDQDVLGSEENWTKVLNCIPDNEIIKKLSNKWNASNSKSSVEKWGELVYELEYAANASGRKYSKKAEQLQNCKLEIMLQYTYPRIDEEVSKHINHLLKSPFCIHPKTGRACVPIQPDDCENFDPFKVPTVSSLYQELNQHTEGERKVHGYEKTSLRPYIKYFENFVNGILNEVKDKKHERTFHTTSPVLKRRPQEIKKKNIAKKLSKLEAEKASMPDPVVGVPTEFTTSLLRPLEVYKTAADLNASRYMNYFLDRKDEELLFEKTPKKIAEEVEKSLKVESEKVDDKVNNSTALVEEKKKAEMLKSLVSLHNSNAKSIMMYNVKKTIEEFGRNENDTGSAEVQAAILTVRILNLHEHLKNHHKDKHNYRGLRTLVHKRQKLLKYLKRESLERYFTTIKKLGLDERVIEGEIVI</sequence>
<dbReference type="GO" id="GO:0003899">
    <property type="term" value="F:DNA-directed RNA polymerase activity"/>
    <property type="evidence" value="ECO:0007669"/>
    <property type="project" value="InterPro"/>
</dbReference>
<dbReference type="HAMAP" id="MF_01343_B">
    <property type="entry name" value="Ribosomal_uS15_B"/>
    <property type="match status" value="1"/>
</dbReference>
<evidence type="ECO:0000256" key="2">
    <source>
        <dbReference type="ARBA" id="ARBA00001946"/>
    </source>
</evidence>
<dbReference type="GO" id="GO:0003735">
    <property type="term" value="F:structural constituent of ribosome"/>
    <property type="evidence" value="ECO:0007669"/>
    <property type="project" value="InterPro"/>
</dbReference>
<evidence type="ECO:0000256" key="4">
    <source>
        <dbReference type="ARBA" id="ARBA00009762"/>
    </source>
</evidence>
<dbReference type="GO" id="GO:0006269">
    <property type="term" value="P:DNA replication, synthesis of primer"/>
    <property type="evidence" value="ECO:0007669"/>
    <property type="project" value="UniProtKB-KW"/>
</dbReference>
<dbReference type="GO" id="GO:0005658">
    <property type="term" value="C:alpha DNA polymerase:primase complex"/>
    <property type="evidence" value="ECO:0007669"/>
    <property type="project" value="UniProtKB-ARBA"/>
</dbReference>
<dbReference type="PANTHER" id="PTHR10536">
    <property type="entry name" value="DNA PRIMASE SMALL SUBUNIT"/>
    <property type="match status" value="1"/>
</dbReference>
<dbReference type="Gene3D" id="3.90.920.10">
    <property type="entry name" value="DNA primase, PRIM domain"/>
    <property type="match status" value="1"/>
</dbReference>
<dbReference type="SUPFAM" id="SSF56747">
    <property type="entry name" value="Prim-pol domain"/>
    <property type="match status" value="1"/>
</dbReference>
<keyword evidence="6 15" id="KW-0639">Primosome</keyword>
<evidence type="ECO:0000256" key="13">
    <source>
        <dbReference type="ARBA" id="ARBA00023163"/>
    </source>
</evidence>
<dbReference type="NCBIfam" id="TIGR00952">
    <property type="entry name" value="S15_bact"/>
    <property type="match status" value="1"/>
</dbReference>
<keyword evidence="10" id="KW-0479">Metal-binding</keyword>
<dbReference type="GO" id="GO:0005840">
    <property type="term" value="C:ribosome"/>
    <property type="evidence" value="ECO:0007669"/>
    <property type="project" value="UniProtKB-KW"/>
</dbReference>
<keyword evidence="9 15" id="KW-0235">DNA replication</keyword>
<keyword evidence="13" id="KW-0804">Transcription</keyword>
<protein>
    <recommendedName>
        <fullName evidence="15">DNA primase</fullName>
        <ecNumber evidence="15">2.7.7.-</ecNumber>
    </recommendedName>
</protein>
<keyword evidence="11" id="KW-0862">Zinc</keyword>
<dbReference type="CDD" id="cd00353">
    <property type="entry name" value="Ribosomal_S15p_S13e"/>
    <property type="match status" value="1"/>
</dbReference>
<accession>A0A9N8ZBP6</accession>